<sequence length="100" mass="11238">MSLILLCRLNVQNAMERNNRNRLLLGLLLGALMLSTALNFFFLKQQTAQPLNYELEAGLPASMTEMALLRARAELAECQRQHVKPDSLTIAAQVQDDEQP</sequence>
<evidence type="ECO:0000313" key="2">
    <source>
        <dbReference type="Proteomes" id="UP000199029"/>
    </source>
</evidence>
<evidence type="ECO:0000313" key="1">
    <source>
        <dbReference type="EMBL" id="SFQ68436.1"/>
    </source>
</evidence>
<protein>
    <submittedName>
        <fullName evidence="1">Uncharacterized protein</fullName>
    </submittedName>
</protein>
<accession>A0A1I6AIB2</accession>
<keyword evidence="2" id="KW-1185">Reference proteome</keyword>
<dbReference type="AlphaFoldDB" id="A0A1I6AIB2"/>
<organism evidence="1 2">
    <name type="scientific">Hymenobacter arizonensis</name>
    <name type="common">Siccationidurans arizonensis</name>
    <dbReference type="NCBI Taxonomy" id="1227077"/>
    <lineage>
        <taxon>Bacteria</taxon>
        <taxon>Pseudomonadati</taxon>
        <taxon>Bacteroidota</taxon>
        <taxon>Cytophagia</taxon>
        <taxon>Cytophagales</taxon>
        <taxon>Hymenobacteraceae</taxon>
        <taxon>Hymenobacter</taxon>
    </lineage>
</organism>
<proteinExistence type="predicted"/>
<name>A0A1I6AIB2_HYMAR</name>
<gene>
    <name evidence="1" type="ORF">SAMN04515668_3713</name>
</gene>
<reference evidence="2" key="1">
    <citation type="submission" date="2016-10" db="EMBL/GenBank/DDBJ databases">
        <authorList>
            <person name="Varghese N."/>
            <person name="Submissions S."/>
        </authorList>
    </citation>
    <scope>NUCLEOTIDE SEQUENCE [LARGE SCALE GENOMIC DNA]</scope>
    <source>
        <strain evidence="2">OR362-8,ATCC BAA-1266,JCM 13504</strain>
    </source>
</reference>
<dbReference type="Proteomes" id="UP000199029">
    <property type="component" value="Unassembled WGS sequence"/>
</dbReference>
<dbReference type="EMBL" id="FOXS01000005">
    <property type="protein sequence ID" value="SFQ68436.1"/>
    <property type="molecule type" value="Genomic_DNA"/>
</dbReference>
<dbReference type="STRING" id="1227077.SAMN04515668_3713"/>